<name>A0ABZ0QJP8_9VIBR</name>
<dbReference type="RefSeq" id="WP_261897688.1">
    <property type="nucleotide sequence ID" value="NZ_AP024896.1"/>
</dbReference>
<organism evidence="1 2">
    <name type="scientific">Vibrio porteresiae DSM 19223</name>
    <dbReference type="NCBI Taxonomy" id="1123496"/>
    <lineage>
        <taxon>Bacteria</taxon>
        <taxon>Pseudomonadati</taxon>
        <taxon>Pseudomonadota</taxon>
        <taxon>Gammaproteobacteria</taxon>
        <taxon>Vibrionales</taxon>
        <taxon>Vibrionaceae</taxon>
        <taxon>Vibrio</taxon>
    </lineage>
</organism>
<keyword evidence="2" id="KW-1185">Reference proteome</keyword>
<accession>A0ABZ0QJP8</accession>
<sequence>MSDADLLTQWLKEHTKLSWQLTDKPALTASHDSEMLDRNNGVQMRDFILSYYQRCQLPHSPKNYARSLTKIMDFGSDQKVAKQALMDHLVDLLKKEKRAADK</sequence>
<evidence type="ECO:0000313" key="2">
    <source>
        <dbReference type="Proteomes" id="UP001304071"/>
    </source>
</evidence>
<reference evidence="1 2" key="1">
    <citation type="submission" date="2023-11" db="EMBL/GenBank/DDBJ databases">
        <title>Plant-associative lifestyle of Vibrio porteresiae and its evolutionary dynamics.</title>
        <authorList>
            <person name="Rameshkumar N."/>
            <person name="Kirti K."/>
        </authorList>
    </citation>
    <scope>NUCLEOTIDE SEQUENCE [LARGE SCALE GENOMIC DNA]</scope>
    <source>
        <strain evidence="1 2">MSSRF30</strain>
    </source>
</reference>
<gene>
    <name evidence="1" type="ORF">R8Z52_22575</name>
</gene>
<evidence type="ECO:0000313" key="1">
    <source>
        <dbReference type="EMBL" id="WPC75710.1"/>
    </source>
</evidence>
<dbReference type="EMBL" id="CP138204">
    <property type="protein sequence ID" value="WPC75710.1"/>
    <property type="molecule type" value="Genomic_DNA"/>
</dbReference>
<protein>
    <submittedName>
        <fullName evidence="1">Uncharacterized protein</fullName>
    </submittedName>
</protein>
<dbReference type="Proteomes" id="UP001304071">
    <property type="component" value="Chromosome 2"/>
</dbReference>
<proteinExistence type="predicted"/>